<evidence type="ECO:0000256" key="3">
    <source>
        <dbReference type="ARBA" id="ARBA00022989"/>
    </source>
</evidence>
<feature type="transmembrane region" description="Helical" evidence="6">
    <location>
        <begin position="34"/>
        <end position="53"/>
    </location>
</feature>
<organism evidence="7 8">
    <name type="scientific">Geranomyces variabilis</name>
    <dbReference type="NCBI Taxonomy" id="109894"/>
    <lineage>
        <taxon>Eukaryota</taxon>
        <taxon>Fungi</taxon>
        <taxon>Fungi incertae sedis</taxon>
        <taxon>Chytridiomycota</taxon>
        <taxon>Chytridiomycota incertae sedis</taxon>
        <taxon>Chytridiomycetes</taxon>
        <taxon>Spizellomycetales</taxon>
        <taxon>Powellomycetaceae</taxon>
        <taxon>Geranomyces</taxon>
    </lineage>
</organism>
<comment type="subcellular location">
    <subcellularLocation>
        <location evidence="1">Membrane</location>
        <topology evidence="1">Multi-pass membrane protein</topology>
    </subcellularLocation>
</comment>
<feature type="region of interest" description="Disordered" evidence="5">
    <location>
        <begin position="1"/>
        <end position="22"/>
    </location>
</feature>
<evidence type="ECO:0000313" key="7">
    <source>
        <dbReference type="EMBL" id="KAJ3175936.1"/>
    </source>
</evidence>
<evidence type="ECO:0000256" key="6">
    <source>
        <dbReference type="SAM" id="Phobius"/>
    </source>
</evidence>
<feature type="transmembrane region" description="Helical" evidence="6">
    <location>
        <begin position="97"/>
        <end position="125"/>
    </location>
</feature>
<evidence type="ECO:0000256" key="2">
    <source>
        <dbReference type="ARBA" id="ARBA00022692"/>
    </source>
</evidence>
<feature type="transmembrane region" description="Helical" evidence="6">
    <location>
        <begin position="189"/>
        <end position="209"/>
    </location>
</feature>
<evidence type="ECO:0008006" key="9">
    <source>
        <dbReference type="Google" id="ProtNLM"/>
    </source>
</evidence>
<feature type="compositionally biased region" description="Low complexity" evidence="5">
    <location>
        <begin position="1"/>
        <end position="13"/>
    </location>
</feature>
<comment type="caution">
    <text evidence="7">The sequence shown here is derived from an EMBL/GenBank/DDBJ whole genome shotgun (WGS) entry which is preliminary data.</text>
</comment>
<sequence>MSDNSSDNSDAAATAGQDESDSGLFDRASKAGSGLSLVLGACVVFCMVMIYRFQPKLFKRVSLRLVLVGTCCDMVYAFGVLLSALPTGYDQDPLCAASMFIQLVFLLGSLFCTASIGLNLLIVFVLKVRSDRPFEKIYYSTSAFVSAVVPLIALCAGRFGFDGTECWYSIIHDSPESERLAFTWQWITYYGWVLLVCTFCLGCTILFHFSVARVAHPAANNATGTNIHEATNKAFKNTDRLIGRAVDRIRWYCIVPILAHIWSLVCDTQAYVTGNQPTWLWATANFMSGAMGALNSLIFFCLDPSFHMATSRLRVYLVYRHYLRHFTLATPMNSSSRSVVASHDDSHQAPENSAGGRFLGTMSLRQHNNDAAAAESGKANFEAHLVPRRKIRKTFMFHFVRFFLLRERDKERMLKTAQMNAKVGAQQKDKIERSTLLRLPTTTGSYPGGSSMGAERAIIALDGTKHADEDAAEDELNRL</sequence>
<feature type="transmembrane region" description="Helical" evidence="6">
    <location>
        <begin position="278"/>
        <end position="302"/>
    </location>
</feature>
<dbReference type="GO" id="GO:0004930">
    <property type="term" value="F:G protein-coupled receptor activity"/>
    <property type="evidence" value="ECO:0007669"/>
    <property type="project" value="TreeGrafter"/>
</dbReference>
<feature type="transmembrane region" description="Helical" evidence="6">
    <location>
        <begin position="249"/>
        <end position="272"/>
    </location>
</feature>
<accession>A0AAD5THQ5</accession>
<evidence type="ECO:0000256" key="4">
    <source>
        <dbReference type="ARBA" id="ARBA00023136"/>
    </source>
</evidence>
<evidence type="ECO:0000256" key="5">
    <source>
        <dbReference type="SAM" id="MobiDB-lite"/>
    </source>
</evidence>
<reference evidence="7" key="1">
    <citation type="submission" date="2020-05" db="EMBL/GenBank/DDBJ databases">
        <title>Phylogenomic resolution of chytrid fungi.</title>
        <authorList>
            <person name="Stajich J.E."/>
            <person name="Amses K."/>
            <person name="Simmons R."/>
            <person name="Seto K."/>
            <person name="Myers J."/>
            <person name="Bonds A."/>
            <person name="Quandt C.A."/>
            <person name="Barry K."/>
            <person name="Liu P."/>
            <person name="Grigoriev I."/>
            <person name="Longcore J.E."/>
            <person name="James T.Y."/>
        </authorList>
    </citation>
    <scope>NUCLEOTIDE SEQUENCE</scope>
    <source>
        <strain evidence="7">JEL0379</strain>
    </source>
</reference>
<dbReference type="PANTHER" id="PTHR23112">
    <property type="entry name" value="G PROTEIN-COUPLED RECEPTOR 157-RELATED"/>
    <property type="match status" value="1"/>
</dbReference>
<feature type="transmembrane region" description="Helical" evidence="6">
    <location>
        <begin position="137"/>
        <end position="159"/>
    </location>
</feature>
<keyword evidence="2 6" id="KW-0812">Transmembrane</keyword>
<dbReference type="GO" id="GO:0007189">
    <property type="term" value="P:adenylate cyclase-activating G protein-coupled receptor signaling pathway"/>
    <property type="evidence" value="ECO:0007669"/>
    <property type="project" value="TreeGrafter"/>
</dbReference>
<dbReference type="Gene3D" id="1.20.1070.10">
    <property type="entry name" value="Rhodopsin 7-helix transmembrane proteins"/>
    <property type="match status" value="1"/>
</dbReference>
<dbReference type="Proteomes" id="UP001212152">
    <property type="component" value="Unassembled WGS sequence"/>
</dbReference>
<keyword evidence="3 6" id="KW-1133">Transmembrane helix</keyword>
<name>A0AAD5THQ5_9FUNG</name>
<feature type="transmembrane region" description="Helical" evidence="6">
    <location>
        <begin position="65"/>
        <end position="85"/>
    </location>
</feature>
<dbReference type="GO" id="GO:0005886">
    <property type="term" value="C:plasma membrane"/>
    <property type="evidence" value="ECO:0007669"/>
    <property type="project" value="TreeGrafter"/>
</dbReference>
<proteinExistence type="predicted"/>
<keyword evidence="8" id="KW-1185">Reference proteome</keyword>
<dbReference type="PANTHER" id="PTHR23112:SF0">
    <property type="entry name" value="TRANSMEMBRANE PROTEIN 116"/>
    <property type="match status" value="1"/>
</dbReference>
<dbReference type="EMBL" id="JADGJQ010000046">
    <property type="protein sequence ID" value="KAJ3175936.1"/>
    <property type="molecule type" value="Genomic_DNA"/>
</dbReference>
<keyword evidence="4 6" id="KW-0472">Membrane</keyword>
<protein>
    <recommendedName>
        <fullName evidence="9">G-protein coupled receptors family 2 profile 2 domain-containing protein</fullName>
    </recommendedName>
</protein>
<dbReference type="AlphaFoldDB" id="A0AAD5THQ5"/>
<gene>
    <name evidence="7" type="ORF">HDU87_005600</name>
</gene>
<evidence type="ECO:0000313" key="8">
    <source>
        <dbReference type="Proteomes" id="UP001212152"/>
    </source>
</evidence>
<evidence type="ECO:0000256" key="1">
    <source>
        <dbReference type="ARBA" id="ARBA00004141"/>
    </source>
</evidence>